<dbReference type="EMBL" id="HG992980">
    <property type="protein sequence ID" value="CAE7030434.1"/>
    <property type="molecule type" value="Genomic_DNA"/>
</dbReference>
<protein>
    <submittedName>
        <fullName evidence="2">Uncharacterized protein</fullName>
    </submittedName>
</protein>
<name>A0A6S6W177_9PLEO</name>
<reference evidence="2" key="1">
    <citation type="submission" date="2021-02" db="EMBL/GenBank/DDBJ databases">
        <authorList>
            <person name="Syme A R."/>
            <person name="Syme A R."/>
            <person name="Moolhuijzen P."/>
        </authorList>
    </citation>
    <scope>NUCLEOTIDE SEQUENCE</scope>
    <source>
        <strain evidence="2">W1-1</strain>
    </source>
</reference>
<feature type="compositionally biased region" description="Basic and acidic residues" evidence="1">
    <location>
        <begin position="1"/>
        <end position="11"/>
    </location>
</feature>
<feature type="region of interest" description="Disordered" evidence="1">
    <location>
        <begin position="1"/>
        <end position="20"/>
    </location>
</feature>
<dbReference type="Proteomes" id="UP000472372">
    <property type="component" value="Chromosome 4"/>
</dbReference>
<gene>
    <name evidence="2" type="ORF">PTTW11_04525</name>
</gene>
<evidence type="ECO:0000256" key="1">
    <source>
        <dbReference type="SAM" id="MobiDB-lite"/>
    </source>
</evidence>
<organism evidence="2 3">
    <name type="scientific">Pyrenophora teres f. teres</name>
    <dbReference type="NCBI Taxonomy" id="97479"/>
    <lineage>
        <taxon>Eukaryota</taxon>
        <taxon>Fungi</taxon>
        <taxon>Dikarya</taxon>
        <taxon>Ascomycota</taxon>
        <taxon>Pezizomycotina</taxon>
        <taxon>Dothideomycetes</taxon>
        <taxon>Pleosporomycetidae</taxon>
        <taxon>Pleosporales</taxon>
        <taxon>Pleosporineae</taxon>
        <taxon>Pleosporaceae</taxon>
        <taxon>Pyrenophora</taxon>
    </lineage>
</organism>
<evidence type="ECO:0000313" key="2">
    <source>
        <dbReference type="EMBL" id="CAE7030434.1"/>
    </source>
</evidence>
<sequence>MSETGSAREENCPVNQDTTQKARSIANGATLNQLHSLLGQDSATDISELLEQEAASCPICVKTLTKSFGPTDMTVSGGPPSKVATGLLDLLVDDPVKVIHFLDQSVLAIA</sequence>
<evidence type="ECO:0000313" key="3">
    <source>
        <dbReference type="Proteomes" id="UP000472372"/>
    </source>
</evidence>
<accession>A0A6S6W177</accession>
<dbReference type="AlphaFoldDB" id="A0A6S6W177"/>
<proteinExistence type="predicted"/>